<feature type="compositionally biased region" description="Polar residues" evidence="1">
    <location>
        <begin position="45"/>
        <end position="63"/>
    </location>
</feature>
<comment type="caution">
    <text evidence="3">The sequence shown here is derived from an EMBL/GenBank/DDBJ whole genome shotgun (WGS) entry which is preliminary data.</text>
</comment>
<accession>A0ABT8A8Z9</accession>
<evidence type="ECO:0008006" key="5">
    <source>
        <dbReference type="Google" id="ProtNLM"/>
    </source>
</evidence>
<evidence type="ECO:0000313" key="3">
    <source>
        <dbReference type="EMBL" id="MDN3566111.1"/>
    </source>
</evidence>
<feature type="chain" id="PRO_5045526976" description="Lipoprotein" evidence="2">
    <location>
        <begin position="19"/>
        <end position="95"/>
    </location>
</feature>
<dbReference type="PROSITE" id="PS51257">
    <property type="entry name" value="PROKAR_LIPOPROTEIN"/>
    <property type="match status" value="1"/>
</dbReference>
<name>A0ABT8A8Z9_9PROT</name>
<feature type="region of interest" description="Disordered" evidence="1">
    <location>
        <begin position="19"/>
        <end position="95"/>
    </location>
</feature>
<keyword evidence="4" id="KW-1185">Reference proteome</keyword>
<evidence type="ECO:0000256" key="1">
    <source>
        <dbReference type="SAM" id="MobiDB-lite"/>
    </source>
</evidence>
<protein>
    <recommendedName>
        <fullName evidence="5">Lipoprotein</fullName>
    </recommendedName>
</protein>
<gene>
    <name evidence="3" type="ORF">QWZ14_17210</name>
</gene>
<evidence type="ECO:0000313" key="4">
    <source>
        <dbReference type="Proteomes" id="UP001529369"/>
    </source>
</evidence>
<proteinExistence type="predicted"/>
<reference evidence="4" key="1">
    <citation type="journal article" date="2019" name="Int. J. Syst. Evol. Microbiol.">
        <title>The Global Catalogue of Microorganisms (GCM) 10K type strain sequencing project: providing services to taxonomists for standard genome sequencing and annotation.</title>
        <authorList>
            <consortium name="The Broad Institute Genomics Platform"/>
            <consortium name="The Broad Institute Genome Sequencing Center for Infectious Disease"/>
            <person name="Wu L."/>
            <person name="Ma J."/>
        </authorList>
    </citation>
    <scope>NUCLEOTIDE SEQUENCE [LARGE SCALE GENOMIC DNA]</scope>
    <source>
        <strain evidence="4">CECT 7131</strain>
    </source>
</reference>
<dbReference type="RefSeq" id="WP_290318007.1">
    <property type="nucleotide sequence ID" value="NZ_JAUFPN010000165.1"/>
</dbReference>
<evidence type="ECO:0000256" key="2">
    <source>
        <dbReference type="SAM" id="SignalP"/>
    </source>
</evidence>
<sequence>MRSLIVTLIATAALAACAESGPAPTGPTAGGGATPLQQRVLEQPHSANASGGTPTITGTNSRGQPIIERGPAPGTDIGGTPSTPRPVGSRGDKGG</sequence>
<keyword evidence="2" id="KW-0732">Signal</keyword>
<dbReference type="Proteomes" id="UP001529369">
    <property type="component" value="Unassembled WGS sequence"/>
</dbReference>
<organism evidence="3 4">
    <name type="scientific">Paeniroseomonas aquatica</name>
    <dbReference type="NCBI Taxonomy" id="373043"/>
    <lineage>
        <taxon>Bacteria</taxon>
        <taxon>Pseudomonadati</taxon>
        <taxon>Pseudomonadota</taxon>
        <taxon>Alphaproteobacteria</taxon>
        <taxon>Acetobacterales</taxon>
        <taxon>Acetobacteraceae</taxon>
        <taxon>Paeniroseomonas</taxon>
    </lineage>
</organism>
<dbReference type="EMBL" id="JAUFPN010000165">
    <property type="protein sequence ID" value="MDN3566111.1"/>
    <property type="molecule type" value="Genomic_DNA"/>
</dbReference>
<feature type="signal peptide" evidence="2">
    <location>
        <begin position="1"/>
        <end position="18"/>
    </location>
</feature>